<dbReference type="OrthoDB" id="191120at2"/>
<comment type="caution">
    <text evidence="2">The sequence shown here is derived from an EMBL/GenBank/DDBJ whole genome shotgun (WGS) entry which is preliminary data.</text>
</comment>
<feature type="transmembrane region" description="Helical" evidence="1">
    <location>
        <begin position="20"/>
        <end position="38"/>
    </location>
</feature>
<evidence type="ECO:0000313" key="3">
    <source>
        <dbReference type="Proteomes" id="UP000239907"/>
    </source>
</evidence>
<dbReference type="Pfam" id="PF12679">
    <property type="entry name" value="ABC2_membrane_2"/>
    <property type="match status" value="1"/>
</dbReference>
<name>A0A2S7U5N1_9BACT</name>
<evidence type="ECO:0000256" key="1">
    <source>
        <dbReference type="SAM" id="Phobius"/>
    </source>
</evidence>
<feature type="transmembrane region" description="Helical" evidence="1">
    <location>
        <begin position="154"/>
        <end position="176"/>
    </location>
</feature>
<protein>
    <submittedName>
        <fullName evidence="2">Uncharacterized protein</fullName>
    </submittedName>
</protein>
<dbReference type="GO" id="GO:0140359">
    <property type="term" value="F:ABC-type transporter activity"/>
    <property type="evidence" value="ECO:0007669"/>
    <property type="project" value="InterPro"/>
</dbReference>
<gene>
    <name evidence="2" type="ORF">BSZ32_15215</name>
</gene>
<dbReference type="RefSeq" id="WP_105044214.1">
    <property type="nucleotide sequence ID" value="NZ_MQWA01000001.1"/>
</dbReference>
<feature type="transmembrane region" description="Helical" evidence="1">
    <location>
        <begin position="188"/>
        <end position="206"/>
    </location>
</feature>
<keyword evidence="1" id="KW-1133">Transmembrane helix</keyword>
<feature type="transmembrane region" description="Helical" evidence="1">
    <location>
        <begin position="123"/>
        <end position="148"/>
    </location>
</feature>
<sequence>MIQVVTILMDSLRMLLAKRLFWVSIFMSALIGLVYLSINLEPDGMTLLFGMEKFESDVICSGNPEGEWFYITLFTSYINRFWIGSGAILLALISTVSVFPEFTRAGTIEISLSKPVSRTGLFFVKYLGCMLFVALQSLLLAVLVFVAIGLRLEYWNWSIFWIVPVLTFAFSLIHSVQVLVGVVTKSSLVSLLVGVSFWVMVWMLQVSEQTMYLNSYAMVEEKMKVDWKSGEVTGLDEKQAEDLDAQGYYKLVKSVSAPFPKVRDVTLSLDQLVSFRDSGSILEQIDLLASVEKNDVQYKSQRAERRTRERHTMKYIYLSSLGFECVVLSLACFIFVRRDY</sequence>
<keyword evidence="3" id="KW-1185">Reference proteome</keyword>
<dbReference type="GO" id="GO:0005886">
    <property type="term" value="C:plasma membrane"/>
    <property type="evidence" value="ECO:0007669"/>
    <property type="project" value="UniProtKB-SubCell"/>
</dbReference>
<evidence type="ECO:0000313" key="2">
    <source>
        <dbReference type="EMBL" id="PQJ29704.1"/>
    </source>
</evidence>
<dbReference type="Proteomes" id="UP000239907">
    <property type="component" value="Unassembled WGS sequence"/>
</dbReference>
<feature type="transmembrane region" description="Helical" evidence="1">
    <location>
        <begin position="81"/>
        <end position="102"/>
    </location>
</feature>
<dbReference type="EMBL" id="MQWA01000001">
    <property type="protein sequence ID" value="PQJ29704.1"/>
    <property type="molecule type" value="Genomic_DNA"/>
</dbReference>
<keyword evidence="1" id="KW-0812">Transmembrane</keyword>
<proteinExistence type="predicted"/>
<reference evidence="2 3" key="1">
    <citation type="submission" date="2016-12" db="EMBL/GenBank/DDBJ databases">
        <title>Study of bacterial adaptation to deep sea.</title>
        <authorList>
            <person name="Song J."/>
            <person name="Yoshizawa S."/>
            <person name="Kogure K."/>
        </authorList>
    </citation>
    <scope>NUCLEOTIDE SEQUENCE [LARGE SCALE GENOMIC DNA]</scope>
    <source>
        <strain evidence="2 3">SAORIC-165</strain>
    </source>
</reference>
<accession>A0A2S7U5N1</accession>
<feature type="transmembrane region" description="Helical" evidence="1">
    <location>
        <begin position="315"/>
        <end position="336"/>
    </location>
</feature>
<keyword evidence="1" id="KW-0472">Membrane</keyword>
<organism evidence="2 3">
    <name type="scientific">Rubritalea profundi</name>
    <dbReference type="NCBI Taxonomy" id="1658618"/>
    <lineage>
        <taxon>Bacteria</taxon>
        <taxon>Pseudomonadati</taxon>
        <taxon>Verrucomicrobiota</taxon>
        <taxon>Verrucomicrobiia</taxon>
        <taxon>Verrucomicrobiales</taxon>
        <taxon>Rubritaleaceae</taxon>
        <taxon>Rubritalea</taxon>
    </lineage>
</organism>
<dbReference type="AlphaFoldDB" id="A0A2S7U5N1"/>